<reference evidence="1" key="2">
    <citation type="journal article" date="2015" name="Data Brief">
        <title>Shoot transcriptome of the giant reed, Arundo donax.</title>
        <authorList>
            <person name="Barrero R.A."/>
            <person name="Guerrero F.D."/>
            <person name="Moolhuijzen P."/>
            <person name="Goolsby J.A."/>
            <person name="Tidwell J."/>
            <person name="Bellgard S.E."/>
            <person name="Bellgard M.I."/>
        </authorList>
    </citation>
    <scope>NUCLEOTIDE SEQUENCE</scope>
    <source>
        <tissue evidence="1">Shoot tissue taken approximately 20 cm above the soil surface</tissue>
    </source>
</reference>
<sequence>MQVYTYKVLFILLTSLHSKYNILKRMHYINMIMLTNDHIFCYRAHNREERGRTTQTNFKNQ</sequence>
<accession>A0A0A9F3C7</accession>
<organism evidence="1">
    <name type="scientific">Arundo donax</name>
    <name type="common">Giant reed</name>
    <name type="synonym">Donax arundinaceus</name>
    <dbReference type="NCBI Taxonomy" id="35708"/>
    <lineage>
        <taxon>Eukaryota</taxon>
        <taxon>Viridiplantae</taxon>
        <taxon>Streptophyta</taxon>
        <taxon>Embryophyta</taxon>
        <taxon>Tracheophyta</taxon>
        <taxon>Spermatophyta</taxon>
        <taxon>Magnoliopsida</taxon>
        <taxon>Liliopsida</taxon>
        <taxon>Poales</taxon>
        <taxon>Poaceae</taxon>
        <taxon>PACMAD clade</taxon>
        <taxon>Arundinoideae</taxon>
        <taxon>Arundineae</taxon>
        <taxon>Arundo</taxon>
    </lineage>
</organism>
<evidence type="ECO:0000313" key="1">
    <source>
        <dbReference type="EMBL" id="JAE05709.1"/>
    </source>
</evidence>
<dbReference type="AlphaFoldDB" id="A0A0A9F3C7"/>
<reference evidence="1" key="1">
    <citation type="submission" date="2014-09" db="EMBL/GenBank/DDBJ databases">
        <authorList>
            <person name="Magalhaes I.L.F."/>
            <person name="Oliveira U."/>
            <person name="Santos F.R."/>
            <person name="Vidigal T.H.D.A."/>
            <person name="Brescovit A.D."/>
            <person name="Santos A.J."/>
        </authorList>
    </citation>
    <scope>NUCLEOTIDE SEQUENCE</scope>
    <source>
        <tissue evidence="1">Shoot tissue taken approximately 20 cm above the soil surface</tissue>
    </source>
</reference>
<protein>
    <submittedName>
        <fullName evidence="1">Uncharacterized protein</fullName>
    </submittedName>
</protein>
<name>A0A0A9F3C7_ARUDO</name>
<dbReference type="EMBL" id="GBRH01192187">
    <property type="protein sequence ID" value="JAE05709.1"/>
    <property type="molecule type" value="Transcribed_RNA"/>
</dbReference>
<proteinExistence type="predicted"/>